<protein>
    <submittedName>
        <fullName evidence="3">Uncharacterized protein</fullName>
    </submittedName>
</protein>
<sequence>MKTLTTLVAAAAVAASASTAFAGGYSEPVMVAPVVVDPGPSSSSAPLFGSLGATSGATAALLGLGAVGIAYAVYSNNKDD</sequence>
<dbReference type="EMBL" id="FWFS01000001">
    <property type="protein sequence ID" value="SLN15466.1"/>
    <property type="molecule type" value="Genomic_DNA"/>
</dbReference>
<evidence type="ECO:0000256" key="1">
    <source>
        <dbReference type="SAM" id="Phobius"/>
    </source>
</evidence>
<accession>A0A1Y5REB8</accession>
<organism evidence="3 4">
    <name type="scientific">Aquimixticola soesokkakensis</name>
    <dbReference type="NCBI Taxonomy" id="1519096"/>
    <lineage>
        <taxon>Bacteria</taxon>
        <taxon>Pseudomonadati</taxon>
        <taxon>Pseudomonadota</taxon>
        <taxon>Alphaproteobacteria</taxon>
        <taxon>Rhodobacterales</taxon>
        <taxon>Paracoccaceae</taxon>
        <taxon>Aquimixticola</taxon>
    </lineage>
</organism>
<feature type="transmembrane region" description="Helical" evidence="1">
    <location>
        <begin position="46"/>
        <end position="74"/>
    </location>
</feature>
<keyword evidence="2" id="KW-0732">Signal</keyword>
<evidence type="ECO:0000313" key="3">
    <source>
        <dbReference type="EMBL" id="SLN15466.1"/>
    </source>
</evidence>
<evidence type="ECO:0000256" key="2">
    <source>
        <dbReference type="SAM" id="SignalP"/>
    </source>
</evidence>
<feature type="signal peptide" evidence="2">
    <location>
        <begin position="1"/>
        <end position="22"/>
    </location>
</feature>
<dbReference type="Proteomes" id="UP000193862">
    <property type="component" value="Unassembled WGS sequence"/>
</dbReference>
<keyword evidence="1" id="KW-1133">Transmembrane helix</keyword>
<feature type="chain" id="PRO_5011989047" evidence="2">
    <location>
        <begin position="23"/>
        <end position="80"/>
    </location>
</feature>
<name>A0A1Y5REB8_9RHOB</name>
<keyword evidence="4" id="KW-1185">Reference proteome</keyword>
<evidence type="ECO:0000313" key="4">
    <source>
        <dbReference type="Proteomes" id="UP000193862"/>
    </source>
</evidence>
<reference evidence="3 4" key="1">
    <citation type="submission" date="2017-03" db="EMBL/GenBank/DDBJ databases">
        <authorList>
            <person name="Afonso C.L."/>
            <person name="Miller P.J."/>
            <person name="Scott M.A."/>
            <person name="Spackman E."/>
            <person name="Goraichik I."/>
            <person name="Dimitrov K.M."/>
            <person name="Suarez D.L."/>
            <person name="Swayne D.E."/>
        </authorList>
    </citation>
    <scope>NUCLEOTIDE SEQUENCE [LARGE SCALE GENOMIC DNA]</scope>
    <source>
        <strain evidence="3 4">CECT 8620</strain>
    </source>
</reference>
<gene>
    <name evidence="3" type="ORF">AQS8620_00286</name>
</gene>
<keyword evidence="1" id="KW-0472">Membrane</keyword>
<dbReference type="AlphaFoldDB" id="A0A1Y5REB8"/>
<proteinExistence type="predicted"/>
<keyword evidence="1" id="KW-0812">Transmembrane</keyword>